<accession>A0A090LNJ8</accession>
<dbReference type="GeneID" id="36381475"/>
<evidence type="ECO:0000313" key="4">
    <source>
        <dbReference type="WormBase" id="SRAE_2000375700"/>
    </source>
</evidence>
<protein>
    <submittedName>
        <fullName evidence="1 3">Uncharacterized protein</fullName>
    </submittedName>
</protein>
<dbReference type="AlphaFoldDB" id="A0A090LNJ8"/>
<keyword evidence="2" id="KW-1185">Reference proteome</keyword>
<gene>
    <name evidence="1 3 4" type="ORF">SRAE_2000375700</name>
</gene>
<dbReference type="WormBase" id="SRAE_2000375700">
    <property type="protein sequence ID" value="SRP11959"/>
    <property type="gene ID" value="WBGene00263982"/>
</dbReference>
<organism evidence="1">
    <name type="scientific">Strongyloides ratti</name>
    <name type="common">Parasitic roundworm</name>
    <dbReference type="NCBI Taxonomy" id="34506"/>
    <lineage>
        <taxon>Eukaryota</taxon>
        <taxon>Metazoa</taxon>
        <taxon>Ecdysozoa</taxon>
        <taxon>Nematoda</taxon>
        <taxon>Chromadorea</taxon>
        <taxon>Rhabditida</taxon>
        <taxon>Tylenchina</taxon>
        <taxon>Panagrolaimomorpha</taxon>
        <taxon>Strongyloidoidea</taxon>
        <taxon>Strongyloididae</taxon>
        <taxon>Strongyloides</taxon>
    </lineage>
</organism>
<dbReference type="RefSeq" id="XP_024508305.1">
    <property type="nucleotide sequence ID" value="XM_024654988.1"/>
</dbReference>
<evidence type="ECO:0000313" key="1">
    <source>
        <dbReference type="EMBL" id="CEF69105.1"/>
    </source>
</evidence>
<name>A0A090LNJ8_STRRB</name>
<evidence type="ECO:0000313" key="2">
    <source>
        <dbReference type="Proteomes" id="UP000035682"/>
    </source>
</evidence>
<proteinExistence type="predicted"/>
<dbReference type="CTD" id="36381475"/>
<dbReference type="Proteomes" id="UP000035682">
    <property type="component" value="Unplaced"/>
</dbReference>
<reference evidence="3" key="2">
    <citation type="submission" date="2020-12" db="UniProtKB">
        <authorList>
            <consortium name="WormBaseParasite"/>
        </authorList>
    </citation>
    <scope>IDENTIFICATION</scope>
</reference>
<sequence length="76" mass="8791">MSLRKHNDSFFDSDFVLSEASDVPENKTKEIAELYLPSEILKSPGEKIVEQVKLIKKRDSSGRVLCQYQLKYRISN</sequence>
<reference evidence="1 2" key="1">
    <citation type="submission" date="2014-09" db="EMBL/GenBank/DDBJ databases">
        <authorList>
            <person name="Martin A.A."/>
        </authorList>
    </citation>
    <scope>NUCLEOTIDE SEQUENCE</scope>
    <source>
        <strain evidence="2">ED321</strain>
        <strain evidence="1">ED321 Heterogonic</strain>
    </source>
</reference>
<evidence type="ECO:0000313" key="3">
    <source>
        <dbReference type="WBParaSite" id="SRAE_2000375700.1"/>
    </source>
</evidence>
<dbReference type="WBParaSite" id="SRAE_2000375700.1">
    <property type="protein sequence ID" value="SRAE_2000375700.1"/>
    <property type="gene ID" value="WBGene00263982"/>
</dbReference>
<dbReference type="EMBL" id="LN609529">
    <property type="protein sequence ID" value="CEF69105.1"/>
    <property type="molecule type" value="Genomic_DNA"/>
</dbReference>